<keyword evidence="3" id="KW-1185">Reference proteome</keyword>
<dbReference type="Gene3D" id="3.30.40.150">
    <property type="entry name" value="TRAF-like zinc-finger, N-terminal subdomain"/>
    <property type="match status" value="1"/>
</dbReference>
<dbReference type="Proteomes" id="UP000324222">
    <property type="component" value="Unassembled WGS sequence"/>
</dbReference>
<dbReference type="InterPro" id="IPR043013">
    <property type="entry name" value="Znf_TRAF_N"/>
</dbReference>
<evidence type="ECO:0000313" key="2">
    <source>
        <dbReference type="EMBL" id="MPC77969.1"/>
    </source>
</evidence>
<feature type="region of interest" description="Disordered" evidence="1">
    <location>
        <begin position="1"/>
        <end position="21"/>
    </location>
</feature>
<evidence type="ECO:0000313" key="3">
    <source>
        <dbReference type="Proteomes" id="UP000324222"/>
    </source>
</evidence>
<reference evidence="2 3" key="1">
    <citation type="submission" date="2019-05" db="EMBL/GenBank/DDBJ databases">
        <title>Another draft genome of Portunus trituberculatus and its Hox gene families provides insights of decapod evolution.</title>
        <authorList>
            <person name="Jeong J.-H."/>
            <person name="Song I."/>
            <person name="Kim S."/>
            <person name="Choi T."/>
            <person name="Kim D."/>
            <person name="Ryu S."/>
            <person name="Kim W."/>
        </authorList>
    </citation>
    <scope>NUCLEOTIDE SEQUENCE [LARGE SCALE GENOMIC DNA]</scope>
    <source>
        <tissue evidence="2">Muscle</tissue>
    </source>
</reference>
<protein>
    <submittedName>
        <fullName evidence="2">Uncharacterized protein</fullName>
    </submittedName>
</protein>
<dbReference type="EMBL" id="VSRR010047220">
    <property type="protein sequence ID" value="MPC77969.1"/>
    <property type="molecule type" value="Genomic_DNA"/>
</dbReference>
<gene>
    <name evidence="2" type="ORF">E2C01_072439</name>
</gene>
<dbReference type="AlphaFoldDB" id="A0A5B7I7U3"/>
<comment type="caution">
    <text evidence="2">The sequence shown here is derived from an EMBL/GenBank/DDBJ whole genome shotgun (WGS) entry which is preliminary data.</text>
</comment>
<evidence type="ECO:0000256" key="1">
    <source>
        <dbReference type="SAM" id="MobiDB-lite"/>
    </source>
</evidence>
<sequence>MEAPVDSSDSEDQSDDSMFLPEDFEDEVDINIHFHCEHCIKMSKCLERPKQGWSCEIDYCPNGCGHKLWNHVCFGARGVSKRTGSNPVHG</sequence>
<dbReference type="OrthoDB" id="5918172at2759"/>
<proteinExistence type="predicted"/>
<organism evidence="2 3">
    <name type="scientific">Portunus trituberculatus</name>
    <name type="common">Swimming crab</name>
    <name type="synonym">Neptunus trituberculatus</name>
    <dbReference type="NCBI Taxonomy" id="210409"/>
    <lineage>
        <taxon>Eukaryota</taxon>
        <taxon>Metazoa</taxon>
        <taxon>Ecdysozoa</taxon>
        <taxon>Arthropoda</taxon>
        <taxon>Crustacea</taxon>
        <taxon>Multicrustacea</taxon>
        <taxon>Malacostraca</taxon>
        <taxon>Eumalacostraca</taxon>
        <taxon>Eucarida</taxon>
        <taxon>Decapoda</taxon>
        <taxon>Pleocyemata</taxon>
        <taxon>Brachyura</taxon>
        <taxon>Eubrachyura</taxon>
        <taxon>Portunoidea</taxon>
        <taxon>Portunidae</taxon>
        <taxon>Portuninae</taxon>
        <taxon>Portunus</taxon>
    </lineage>
</organism>
<name>A0A5B7I7U3_PORTR</name>
<accession>A0A5B7I7U3</accession>